<dbReference type="AlphaFoldDB" id="A0ABD2JHG2"/>
<sequence>MGNRNLPGGREAGRGPCCTSLIIVITTTPSTIVTTSTSSAAAATTEKALLYSLLLCCSFNGHRRNFVEWKNGEKSVCCWVANGRIGGRRGIKEGHRREKKFKNRRTEALALKLW</sequence>
<comment type="caution">
    <text evidence="1">The sequence shown here is derived from an EMBL/GenBank/DDBJ whole genome shotgun (WGS) entry which is preliminary data.</text>
</comment>
<reference evidence="1 2" key="1">
    <citation type="submission" date="2024-10" db="EMBL/GenBank/DDBJ databases">
        <authorList>
            <person name="Kim D."/>
        </authorList>
    </citation>
    <scope>NUCLEOTIDE SEQUENCE [LARGE SCALE GENOMIC DNA]</scope>
    <source>
        <strain evidence="1">Taebaek</strain>
    </source>
</reference>
<proteinExistence type="predicted"/>
<accession>A0ABD2JHG2</accession>
<dbReference type="EMBL" id="JBICCN010000143">
    <property type="protein sequence ID" value="KAL3090066.1"/>
    <property type="molecule type" value="Genomic_DNA"/>
</dbReference>
<evidence type="ECO:0000313" key="2">
    <source>
        <dbReference type="Proteomes" id="UP001620645"/>
    </source>
</evidence>
<keyword evidence="2" id="KW-1185">Reference proteome</keyword>
<evidence type="ECO:0000313" key="1">
    <source>
        <dbReference type="EMBL" id="KAL3090066.1"/>
    </source>
</evidence>
<protein>
    <submittedName>
        <fullName evidence="1">Uncharacterized protein</fullName>
    </submittedName>
</protein>
<gene>
    <name evidence="1" type="ORF">niasHS_006518</name>
</gene>
<dbReference type="Proteomes" id="UP001620645">
    <property type="component" value="Unassembled WGS sequence"/>
</dbReference>
<name>A0ABD2JHG2_HETSC</name>
<organism evidence="1 2">
    <name type="scientific">Heterodera schachtii</name>
    <name type="common">Sugarbeet cyst nematode worm</name>
    <name type="synonym">Tylenchus schachtii</name>
    <dbReference type="NCBI Taxonomy" id="97005"/>
    <lineage>
        <taxon>Eukaryota</taxon>
        <taxon>Metazoa</taxon>
        <taxon>Ecdysozoa</taxon>
        <taxon>Nematoda</taxon>
        <taxon>Chromadorea</taxon>
        <taxon>Rhabditida</taxon>
        <taxon>Tylenchina</taxon>
        <taxon>Tylenchomorpha</taxon>
        <taxon>Tylenchoidea</taxon>
        <taxon>Heteroderidae</taxon>
        <taxon>Heteroderinae</taxon>
        <taxon>Heterodera</taxon>
    </lineage>
</organism>